<evidence type="ECO:0000256" key="1">
    <source>
        <dbReference type="ARBA" id="ARBA00001933"/>
    </source>
</evidence>
<dbReference type="PANTHER" id="PTHR13693:SF102">
    <property type="entry name" value="2-AMINO-3-KETOBUTYRATE COENZYME A LIGASE, MITOCHONDRIAL"/>
    <property type="match status" value="1"/>
</dbReference>
<dbReference type="Gene3D" id="3.40.640.10">
    <property type="entry name" value="Type I PLP-dependent aspartate aminotransferase-like (Major domain)"/>
    <property type="match status" value="1"/>
</dbReference>
<dbReference type="Gene3D" id="3.90.1150.10">
    <property type="entry name" value="Aspartate Aminotransferase, domain 1"/>
    <property type="match status" value="2"/>
</dbReference>
<evidence type="ECO:0000313" key="8">
    <source>
        <dbReference type="Ensembl" id="ENSUMAP00000020732"/>
    </source>
</evidence>
<evidence type="ECO:0000256" key="6">
    <source>
        <dbReference type="RuleBase" id="RU003693"/>
    </source>
</evidence>
<dbReference type="InterPro" id="IPR015422">
    <property type="entry name" value="PyrdxlP-dep_Trfase_small"/>
</dbReference>
<dbReference type="InterPro" id="IPR001917">
    <property type="entry name" value="Aminotrans_II_pyridoxalP_BS"/>
</dbReference>
<dbReference type="GO" id="GO:0030170">
    <property type="term" value="F:pyridoxal phosphate binding"/>
    <property type="evidence" value="ECO:0007669"/>
    <property type="project" value="InterPro"/>
</dbReference>
<organism evidence="8">
    <name type="scientific">Ursus maritimus</name>
    <name type="common">Polar bear</name>
    <name type="synonym">Thalarctos maritimus</name>
    <dbReference type="NCBI Taxonomy" id="29073"/>
    <lineage>
        <taxon>Eukaryota</taxon>
        <taxon>Metazoa</taxon>
        <taxon>Chordata</taxon>
        <taxon>Craniata</taxon>
        <taxon>Vertebrata</taxon>
        <taxon>Euteleostomi</taxon>
        <taxon>Mammalia</taxon>
        <taxon>Eutheria</taxon>
        <taxon>Laurasiatheria</taxon>
        <taxon>Carnivora</taxon>
        <taxon>Caniformia</taxon>
        <taxon>Ursidae</taxon>
        <taxon>Ursus</taxon>
    </lineage>
</organism>
<name>A0A452UIC6_URSMA</name>
<dbReference type="SUPFAM" id="SSF53383">
    <property type="entry name" value="PLP-dependent transferases"/>
    <property type="match status" value="1"/>
</dbReference>
<keyword evidence="3" id="KW-0808">Transferase</keyword>
<dbReference type="InterPro" id="IPR050087">
    <property type="entry name" value="AON_synthase_class-II"/>
</dbReference>
<evidence type="ECO:0000259" key="7">
    <source>
        <dbReference type="Pfam" id="PF00155"/>
    </source>
</evidence>
<sequence length="441" mass="47495">MPGPSPVSGIYQVNTLRSRSLERLLVWQGLTRPQVVQWESLAWECHSATHPQADPPWASHSLRGVLEEELEAIRGAGTWKSERVITSRQGPRIHVDGVSGGILNFCANNYLGLSSHPEVIQAGLQALEEFGAGLSSTRFICGTQSIHKDLEAKIACFHQREDAILYPSCFDANAGLFEALLAPQDAVLSDELNHASIIDGIRLCKAHKYRYRHLDMADLEAKLQEAQKHRLRLVATDGAFSMDGDIAPLREICHLASRYGALVFVDECHATGFLGATGRGTDELLGVVDQVTIINSTLGKALGGASGTDGVVPLGRGWGGAGKGLPPCARPGLQVLPLPTHMSPADPCAHSFRSKMEAAGFTVLGASHPICPVMLGDARLASCMADDMLKRGIFVIGFSYPVVPKDKARIRVQISAVHSEEDIDRCVEAFVEVGRLHGALP</sequence>
<evidence type="ECO:0000256" key="2">
    <source>
        <dbReference type="ARBA" id="ARBA00008392"/>
    </source>
</evidence>
<dbReference type="GO" id="GO:0016746">
    <property type="term" value="F:acyltransferase activity"/>
    <property type="evidence" value="ECO:0007669"/>
    <property type="project" value="UniProtKB-KW"/>
</dbReference>
<evidence type="ECO:0000256" key="3">
    <source>
        <dbReference type="ARBA" id="ARBA00022679"/>
    </source>
</evidence>
<dbReference type="PANTHER" id="PTHR13693">
    <property type="entry name" value="CLASS II AMINOTRANSFERASE/8-AMINO-7-OXONONANOATE SYNTHASE"/>
    <property type="match status" value="1"/>
</dbReference>
<feature type="domain" description="Aminotransferase class I/classII large" evidence="7">
    <location>
        <begin position="102"/>
        <end position="303"/>
    </location>
</feature>
<evidence type="ECO:0000256" key="5">
    <source>
        <dbReference type="ARBA" id="ARBA00023315"/>
    </source>
</evidence>
<dbReference type="InterPro" id="IPR015421">
    <property type="entry name" value="PyrdxlP-dep_Trfase_major"/>
</dbReference>
<accession>A0A452UIC6</accession>
<reference evidence="8" key="1">
    <citation type="submission" date="2019-03" db="UniProtKB">
        <authorList>
            <consortium name="Ensembl"/>
        </authorList>
    </citation>
    <scope>IDENTIFICATION</scope>
</reference>
<dbReference type="InterPro" id="IPR004839">
    <property type="entry name" value="Aminotransferase_I/II_large"/>
</dbReference>
<proteinExistence type="inferred from homology"/>
<dbReference type="Ensembl" id="ENSUMAT00000024566.1">
    <property type="protein sequence ID" value="ENSUMAP00000020732.1"/>
    <property type="gene ID" value="ENSUMAG00000015187.1"/>
</dbReference>
<keyword evidence="5" id="KW-0012">Acyltransferase</keyword>
<dbReference type="PROSITE" id="PS00599">
    <property type="entry name" value="AA_TRANSFER_CLASS_2"/>
    <property type="match status" value="1"/>
</dbReference>
<gene>
    <name evidence="8" type="primary">GCAT</name>
</gene>
<dbReference type="InterPro" id="IPR015424">
    <property type="entry name" value="PyrdxlP-dep_Trfase"/>
</dbReference>
<protein>
    <submittedName>
        <fullName evidence="8">Glycine C-acetyltransferase</fullName>
    </submittedName>
</protein>
<dbReference type="AlphaFoldDB" id="A0A452UIC6"/>
<evidence type="ECO:0000256" key="4">
    <source>
        <dbReference type="ARBA" id="ARBA00022898"/>
    </source>
</evidence>
<dbReference type="GO" id="GO:0016607">
    <property type="term" value="C:nuclear speck"/>
    <property type="evidence" value="ECO:0007669"/>
    <property type="project" value="Ensembl"/>
</dbReference>
<comment type="cofactor">
    <cofactor evidence="1 6">
        <name>pyridoxal 5'-phosphate</name>
        <dbReference type="ChEBI" id="CHEBI:597326"/>
    </cofactor>
</comment>
<comment type="similarity">
    <text evidence="2 6">Belongs to the class-II pyridoxal-phosphate-dependent aminotransferase family.</text>
</comment>
<dbReference type="Pfam" id="PF00155">
    <property type="entry name" value="Aminotran_1_2"/>
    <property type="match status" value="2"/>
</dbReference>
<dbReference type="OMA" id="GTHEYCD"/>
<dbReference type="GeneTree" id="ENSGT00940000155729"/>
<dbReference type="GO" id="GO:0005739">
    <property type="term" value="C:mitochondrion"/>
    <property type="evidence" value="ECO:0007669"/>
    <property type="project" value="Ensembl"/>
</dbReference>
<keyword evidence="4 6" id="KW-0663">Pyridoxal phosphate</keyword>
<feature type="domain" description="Aminotransferase class I/classII large" evidence="7">
    <location>
        <begin position="350"/>
        <end position="430"/>
    </location>
</feature>